<feature type="domain" description="EamA" evidence="4">
    <location>
        <begin position="165"/>
        <end position="300"/>
    </location>
</feature>
<feature type="transmembrane region" description="Helical" evidence="3">
    <location>
        <begin position="161"/>
        <end position="181"/>
    </location>
</feature>
<comment type="similarity">
    <text evidence="2">Belongs to the EamA transporter family.</text>
</comment>
<protein>
    <submittedName>
        <fullName evidence="5">Permease of the drug/metabolite transporter (DMT) superfamily</fullName>
    </submittedName>
</protein>
<dbReference type="AlphaFoldDB" id="A0A2R6XZD3"/>
<dbReference type="GO" id="GO:0016020">
    <property type="term" value="C:membrane"/>
    <property type="evidence" value="ECO:0007669"/>
    <property type="project" value="InterPro"/>
</dbReference>
<keyword evidence="3" id="KW-1133">Transmembrane helix</keyword>
<feature type="domain" description="EamA" evidence="4">
    <location>
        <begin position="7"/>
        <end position="149"/>
    </location>
</feature>
<feature type="transmembrane region" description="Helical" evidence="3">
    <location>
        <begin position="42"/>
        <end position="58"/>
    </location>
</feature>
<gene>
    <name evidence="5" type="ORF">BSOLF_1487</name>
</gene>
<comment type="subcellular location">
    <subcellularLocation>
        <location evidence="1">Endomembrane system</location>
        <topology evidence="1">Multi-pass membrane protein</topology>
    </subcellularLocation>
</comment>
<feature type="transmembrane region" description="Helical" evidence="3">
    <location>
        <begin position="193"/>
        <end position="215"/>
    </location>
</feature>
<evidence type="ECO:0000313" key="5">
    <source>
        <dbReference type="EMBL" id="PTQ55772.1"/>
    </source>
</evidence>
<evidence type="ECO:0000313" key="6">
    <source>
        <dbReference type="Proteomes" id="UP000244338"/>
    </source>
</evidence>
<dbReference type="Proteomes" id="UP000244338">
    <property type="component" value="Unassembled WGS sequence"/>
</dbReference>
<dbReference type="PANTHER" id="PTHR22911:SF137">
    <property type="entry name" value="SOLUTE CARRIER FAMILY 35 MEMBER G2-RELATED"/>
    <property type="match status" value="1"/>
</dbReference>
<feature type="transmembrane region" description="Helical" evidence="3">
    <location>
        <begin position="79"/>
        <end position="98"/>
    </location>
</feature>
<dbReference type="SUPFAM" id="SSF103481">
    <property type="entry name" value="Multidrug resistance efflux transporter EmrE"/>
    <property type="match status" value="1"/>
</dbReference>
<feature type="transmembrane region" description="Helical" evidence="3">
    <location>
        <begin position="104"/>
        <end position="123"/>
    </location>
</feature>
<feature type="transmembrane region" description="Helical" evidence="3">
    <location>
        <begin position="135"/>
        <end position="155"/>
    </location>
</feature>
<sequence length="314" mass="34826">MQKFLPYLAVFLGASLYGTLSPVVKAAYDASLTFSEVTFGQFWSAGLLLLIFYPLWARRFTESRKVGREHNVRFDVKTILFLVALGVFGLSGVSLFYYGALVSLPASLSLVLLFQFVWMGVLAERLFFRVPITKMRALAMLTVFAGDLLAMKVWAIELKGATLEGLLFGLMAAVSYTFFLVGSAKIPETYPTYWRTLVMVLAGTVSTGLVLWVLFPGERLIPHDSHHLFYIFWLGLLGQVLPPLLFAWGAPRAGGMATTLISSVELPVGLILAVFWLKEELLGWQWLGIVLILTGIVLAVRSQEREPGTAFDSI</sequence>
<feature type="transmembrane region" description="Helical" evidence="3">
    <location>
        <begin position="283"/>
        <end position="300"/>
    </location>
</feature>
<dbReference type="InterPro" id="IPR037185">
    <property type="entry name" value="EmrE-like"/>
</dbReference>
<keyword evidence="3" id="KW-0472">Membrane</keyword>
<evidence type="ECO:0000256" key="2">
    <source>
        <dbReference type="ARBA" id="ARBA00007362"/>
    </source>
</evidence>
<comment type="caution">
    <text evidence="5">The sequence shown here is derived from an EMBL/GenBank/DDBJ whole genome shotgun (WGS) entry which is preliminary data.</text>
</comment>
<evidence type="ECO:0000256" key="3">
    <source>
        <dbReference type="SAM" id="Phobius"/>
    </source>
</evidence>
<dbReference type="Pfam" id="PF00892">
    <property type="entry name" value="EamA"/>
    <property type="match status" value="2"/>
</dbReference>
<name>A0A2R6XZD3_9BACL</name>
<feature type="transmembrane region" description="Helical" evidence="3">
    <location>
        <begin position="260"/>
        <end position="277"/>
    </location>
</feature>
<dbReference type="PANTHER" id="PTHR22911">
    <property type="entry name" value="ACYL-MALONYL CONDENSING ENZYME-RELATED"/>
    <property type="match status" value="1"/>
</dbReference>
<reference evidence="6" key="1">
    <citation type="journal article" date="2018" name="Sci. Rep.">
        <title>Lignite coal burning seam in the remote Altai Mountains harbors a hydrogen-driven thermophilic microbial community.</title>
        <authorList>
            <person name="Kadnikov V.V."/>
            <person name="Mardanov A.V."/>
            <person name="Ivasenko D.A."/>
            <person name="Antsiferov D.V."/>
            <person name="Beletsky A.V."/>
            <person name="Karnachuk O.V."/>
            <person name="Ravin N.V."/>
        </authorList>
    </citation>
    <scope>NUCLEOTIDE SEQUENCE [LARGE SCALE GENOMIC DNA]</scope>
</reference>
<proteinExistence type="inferred from homology"/>
<organism evidence="5 6">
    <name type="scientific">Candidatus Carbonibacillus altaicus</name>
    <dbReference type="NCBI Taxonomy" id="2163959"/>
    <lineage>
        <taxon>Bacteria</taxon>
        <taxon>Bacillati</taxon>
        <taxon>Bacillota</taxon>
        <taxon>Bacilli</taxon>
        <taxon>Bacillales</taxon>
        <taxon>Candidatus Carbonibacillus</taxon>
    </lineage>
</organism>
<dbReference type="InterPro" id="IPR000620">
    <property type="entry name" value="EamA_dom"/>
</dbReference>
<feature type="transmembrane region" description="Helical" evidence="3">
    <location>
        <begin position="227"/>
        <end position="248"/>
    </location>
</feature>
<keyword evidence="3" id="KW-0812">Transmembrane</keyword>
<accession>A0A2R6XZD3</accession>
<dbReference type="EMBL" id="PEBX01000074">
    <property type="protein sequence ID" value="PTQ55772.1"/>
    <property type="molecule type" value="Genomic_DNA"/>
</dbReference>
<evidence type="ECO:0000256" key="1">
    <source>
        <dbReference type="ARBA" id="ARBA00004127"/>
    </source>
</evidence>
<evidence type="ECO:0000259" key="4">
    <source>
        <dbReference type="Pfam" id="PF00892"/>
    </source>
</evidence>